<proteinExistence type="predicted"/>
<evidence type="ECO:0000313" key="1">
    <source>
        <dbReference type="EMBL" id="KAK8565716.1"/>
    </source>
</evidence>
<keyword evidence="2" id="KW-1185">Reference proteome</keyword>
<comment type="caution">
    <text evidence="1">The sequence shown here is derived from an EMBL/GenBank/DDBJ whole genome shotgun (WGS) entry which is preliminary data.</text>
</comment>
<reference evidence="1 2" key="1">
    <citation type="journal article" date="2024" name="G3 (Bethesda)">
        <title>Genome assembly of Hibiscus sabdariffa L. provides insights into metabolisms of medicinal natural products.</title>
        <authorList>
            <person name="Kim T."/>
        </authorList>
    </citation>
    <scope>NUCLEOTIDE SEQUENCE [LARGE SCALE GENOMIC DNA]</scope>
    <source>
        <strain evidence="1">TK-2024</strain>
        <tissue evidence="1">Old leaves</tissue>
    </source>
</reference>
<sequence length="123" mass="13333">MKLANRVRAFFKAKSSADTGSIWPIYFENSNKVLPVLASGANHLSAEPVSFNLLTGHYLLGSITNSEIDRADCVHIDSATTTSPSDATVSDKGSTVDHFLVEALQNPRHHLTSKFSSAFILDL</sequence>
<protein>
    <submittedName>
        <fullName evidence="1">Uncharacterized protein</fullName>
    </submittedName>
</protein>
<evidence type="ECO:0000313" key="2">
    <source>
        <dbReference type="Proteomes" id="UP001472677"/>
    </source>
</evidence>
<name>A0ABR2EV32_9ROSI</name>
<dbReference type="Proteomes" id="UP001472677">
    <property type="component" value="Unassembled WGS sequence"/>
</dbReference>
<dbReference type="EMBL" id="JBBPBM010000010">
    <property type="protein sequence ID" value="KAK8565716.1"/>
    <property type="molecule type" value="Genomic_DNA"/>
</dbReference>
<organism evidence="1 2">
    <name type="scientific">Hibiscus sabdariffa</name>
    <name type="common">roselle</name>
    <dbReference type="NCBI Taxonomy" id="183260"/>
    <lineage>
        <taxon>Eukaryota</taxon>
        <taxon>Viridiplantae</taxon>
        <taxon>Streptophyta</taxon>
        <taxon>Embryophyta</taxon>
        <taxon>Tracheophyta</taxon>
        <taxon>Spermatophyta</taxon>
        <taxon>Magnoliopsida</taxon>
        <taxon>eudicotyledons</taxon>
        <taxon>Gunneridae</taxon>
        <taxon>Pentapetalae</taxon>
        <taxon>rosids</taxon>
        <taxon>malvids</taxon>
        <taxon>Malvales</taxon>
        <taxon>Malvaceae</taxon>
        <taxon>Malvoideae</taxon>
        <taxon>Hibiscus</taxon>
    </lineage>
</organism>
<gene>
    <name evidence="1" type="ORF">V6N12_059270</name>
</gene>
<accession>A0ABR2EV32</accession>